<dbReference type="Pfam" id="PF00512">
    <property type="entry name" value="HisKA"/>
    <property type="match status" value="1"/>
</dbReference>
<feature type="transmembrane region" description="Helical" evidence="10">
    <location>
        <begin position="204"/>
        <end position="225"/>
    </location>
</feature>
<dbReference type="PRINTS" id="PR00344">
    <property type="entry name" value="BCTRLSENSOR"/>
</dbReference>
<dbReference type="Gene3D" id="3.30.450.20">
    <property type="entry name" value="PAS domain"/>
    <property type="match status" value="1"/>
</dbReference>
<keyword evidence="7 12" id="KW-0418">Kinase</keyword>
<comment type="caution">
    <text evidence="12">The sequence shown here is derived from an EMBL/GenBank/DDBJ whole genome shotgun (WGS) entry which is preliminary data.</text>
</comment>
<dbReference type="CDD" id="cd00082">
    <property type="entry name" value="HisKA"/>
    <property type="match status" value="1"/>
</dbReference>
<dbReference type="RefSeq" id="WP_204604868.1">
    <property type="nucleotide sequence ID" value="NZ_JBHSED010000023.1"/>
</dbReference>
<keyword evidence="4" id="KW-0597">Phosphoprotein</keyword>
<evidence type="ECO:0000259" key="11">
    <source>
        <dbReference type="PROSITE" id="PS50109"/>
    </source>
</evidence>
<keyword evidence="8" id="KW-0067">ATP-binding</keyword>
<evidence type="ECO:0000256" key="10">
    <source>
        <dbReference type="SAM" id="Phobius"/>
    </source>
</evidence>
<feature type="transmembrane region" description="Helical" evidence="10">
    <location>
        <begin position="179"/>
        <end position="198"/>
    </location>
</feature>
<feature type="domain" description="Histidine kinase" evidence="11">
    <location>
        <begin position="368"/>
        <end position="586"/>
    </location>
</feature>
<dbReference type="SMART" id="SM00387">
    <property type="entry name" value="HATPase_c"/>
    <property type="match status" value="1"/>
</dbReference>
<keyword evidence="10" id="KW-0812">Transmembrane</keyword>
<evidence type="ECO:0000313" key="13">
    <source>
        <dbReference type="Proteomes" id="UP001595755"/>
    </source>
</evidence>
<keyword evidence="13" id="KW-1185">Reference proteome</keyword>
<dbReference type="InterPro" id="IPR003661">
    <property type="entry name" value="HisK_dim/P_dom"/>
</dbReference>
<dbReference type="SMART" id="SM00388">
    <property type="entry name" value="HisKA"/>
    <property type="match status" value="1"/>
</dbReference>
<feature type="transmembrane region" description="Helical" evidence="10">
    <location>
        <begin position="65"/>
        <end position="86"/>
    </location>
</feature>
<dbReference type="InterPro" id="IPR005467">
    <property type="entry name" value="His_kinase_dom"/>
</dbReference>
<feature type="transmembrane region" description="Helical" evidence="10">
    <location>
        <begin position="146"/>
        <end position="167"/>
    </location>
</feature>
<gene>
    <name evidence="12" type="ORF">ACFO1S_13405</name>
</gene>
<dbReference type="PANTHER" id="PTHR42878">
    <property type="entry name" value="TWO-COMPONENT HISTIDINE KINASE"/>
    <property type="match status" value="1"/>
</dbReference>
<dbReference type="InterPro" id="IPR031621">
    <property type="entry name" value="HisKA_7TM"/>
</dbReference>
<keyword evidence="6" id="KW-0547">Nucleotide-binding</keyword>
<dbReference type="InterPro" id="IPR036890">
    <property type="entry name" value="HATPase_C_sf"/>
</dbReference>
<dbReference type="Gene3D" id="1.10.287.130">
    <property type="match status" value="1"/>
</dbReference>
<sequence length="600" mass="67144">MDTGLWMSILLFLAAGLMGFVTVLSYRKRQLHVARTMILVMLAAAFYAVGYGLELMSRSLSGVKLSLQIQYLGIPFVTVLWLQLVIQFTGVTVRMRRRLALLLFIIPMFTFLFHLTNEWHHLIYTDYILNDSGSVPLYHTAKGPWYAVHAIYNYSILACGIGLIVPMYWRSLPFVRKQIFVLILGAIAPAFFNLAYVFGKNIDFTPFGFAISGIVFVWGIFRFNLMRLTPLALAKVFDTIRDGVVLLDYEDQIVSYNVAAEEVFPRLAAISGYPVPGKDVLSDIPGLPERLSAANGKEDRFPLQLAQGNRLRHYICSLSNIGDEGRTPIGKILMFNDITELMENESRLRETARQLSELNAFKDKLFTVVAHDIRDPIAHLVSLTELMSEEPADSNLLQAEVFQEMQGQVRSTFHLVDNLLDWYRSQNGEVSFRPSGWSLQQVVRQALALAGARAGMKRIEMTENVDEALTVFADKEMLDLILRNLLSNAIKFTGIGGKIEIGAALDDQVVTVSVKDNGAGIDEETSALLRQEELFFKERGAEGEGGAMRFGLVLTREFLRIHGGRLGFNSVPGAGTNFTFTLPGYASRENTEHEKEAEVG</sequence>
<evidence type="ECO:0000256" key="2">
    <source>
        <dbReference type="ARBA" id="ARBA00004370"/>
    </source>
</evidence>
<keyword evidence="10" id="KW-1133">Transmembrane helix</keyword>
<comment type="catalytic activity">
    <reaction evidence="1">
        <text>ATP + protein L-histidine = ADP + protein N-phospho-L-histidine.</text>
        <dbReference type="EC" id="2.7.13.3"/>
    </reaction>
</comment>
<evidence type="ECO:0000256" key="9">
    <source>
        <dbReference type="ARBA" id="ARBA00023012"/>
    </source>
</evidence>
<name>A0ABV8SD15_9BACL</name>
<feature type="transmembrane region" description="Helical" evidence="10">
    <location>
        <begin position="6"/>
        <end position="26"/>
    </location>
</feature>
<dbReference type="GO" id="GO:0016301">
    <property type="term" value="F:kinase activity"/>
    <property type="evidence" value="ECO:0007669"/>
    <property type="project" value="UniProtKB-KW"/>
</dbReference>
<dbReference type="Gene3D" id="3.30.565.10">
    <property type="entry name" value="Histidine kinase-like ATPase, C-terminal domain"/>
    <property type="match status" value="1"/>
</dbReference>
<evidence type="ECO:0000256" key="3">
    <source>
        <dbReference type="ARBA" id="ARBA00012438"/>
    </source>
</evidence>
<dbReference type="InterPro" id="IPR050351">
    <property type="entry name" value="BphY/WalK/GraS-like"/>
</dbReference>
<evidence type="ECO:0000256" key="4">
    <source>
        <dbReference type="ARBA" id="ARBA00022553"/>
    </source>
</evidence>
<keyword evidence="5" id="KW-0808">Transferase</keyword>
<evidence type="ECO:0000313" key="12">
    <source>
        <dbReference type="EMBL" id="MFC4304419.1"/>
    </source>
</evidence>
<keyword evidence="10" id="KW-0472">Membrane</keyword>
<dbReference type="Pfam" id="PF16927">
    <property type="entry name" value="HisKA_7TM"/>
    <property type="match status" value="1"/>
</dbReference>
<reference evidence="13" key="1">
    <citation type="journal article" date="2019" name="Int. J. Syst. Evol. Microbiol.">
        <title>The Global Catalogue of Microorganisms (GCM) 10K type strain sequencing project: providing services to taxonomists for standard genome sequencing and annotation.</title>
        <authorList>
            <consortium name="The Broad Institute Genomics Platform"/>
            <consortium name="The Broad Institute Genome Sequencing Center for Infectious Disease"/>
            <person name="Wu L."/>
            <person name="Ma J."/>
        </authorList>
    </citation>
    <scope>NUCLEOTIDE SEQUENCE [LARGE SCALE GENOMIC DNA]</scope>
    <source>
        <strain evidence="13">CGMCC 4.1641</strain>
    </source>
</reference>
<dbReference type="Proteomes" id="UP001595755">
    <property type="component" value="Unassembled WGS sequence"/>
</dbReference>
<dbReference type="InterPro" id="IPR036097">
    <property type="entry name" value="HisK_dim/P_sf"/>
</dbReference>
<dbReference type="Pfam" id="PF02518">
    <property type="entry name" value="HATPase_c"/>
    <property type="match status" value="1"/>
</dbReference>
<dbReference type="InterPro" id="IPR003594">
    <property type="entry name" value="HATPase_dom"/>
</dbReference>
<evidence type="ECO:0000256" key="8">
    <source>
        <dbReference type="ARBA" id="ARBA00022840"/>
    </source>
</evidence>
<proteinExistence type="predicted"/>
<dbReference type="SUPFAM" id="SSF47384">
    <property type="entry name" value="Homodimeric domain of signal transducing histidine kinase"/>
    <property type="match status" value="1"/>
</dbReference>
<feature type="transmembrane region" description="Helical" evidence="10">
    <location>
        <begin position="98"/>
        <end position="116"/>
    </location>
</feature>
<comment type="subcellular location">
    <subcellularLocation>
        <location evidence="2">Membrane</location>
    </subcellularLocation>
</comment>
<organism evidence="12 13">
    <name type="scientific">Cohnella boryungensis</name>
    <dbReference type="NCBI Taxonomy" id="768479"/>
    <lineage>
        <taxon>Bacteria</taxon>
        <taxon>Bacillati</taxon>
        <taxon>Bacillota</taxon>
        <taxon>Bacilli</taxon>
        <taxon>Bacillales</taxon>
        <taxon>Paenibacillaceae</taxon>
        <taxon>Cohnella</taxon>
    </lineage>
</organism>
<evidence type="ECO:0000256" key="5">
    <source>
        <dbReference type="ARBA" id="ARBA00022679"/>
    </source>
</evidence>
<dbReference type="SUPFAM" id="SSF55874">
    <property type="entry name" value="ATPase domain of HSP90 chaperone/DNA topoisomerase II/histidine kinase"/>
    <property type="match status" value="1"/>
</dbReference>
<dbReference type="PANTHER" id="PTHR42878:SF7">
    <property type="entry name" value="SENSOR HISTIDINE KINASE GLRK"/>
    <property type="match status" value="1"/>
</dbReference>
<dbReference type="InterPro" id="IPR004358">
    <property type="entry name" value="Sig_transdc_His_kin-like_C"/>
</dbReference>
<dbReference type="PROSITE" id="PS50109">
    <property type="entry name" value="HIS_KIN"/>
    <property type="match status" value="1"/>
</dbReference>
<keyword evidence="9" id="KW-0902">Two-component regulatory system</keyword>
<dbReference type="CDD" id="cd00075">
    <property type="entry name" value="HATPase"/>
    <property type="match status" value="1"/>
</dbReference>
<dbReference type="EMBL" id="JBHSED010000023">
    <property type="protein sequence ID" value="MFC4304419.1"/>
    <property type="molecule type" value="Genomic_DNA"/>
</dbReference>
<accession>A0ABV8SD15</accession>
<dbReference type="EC" id="2.7.13.3" evidence="3"/>
<feature type="transmembrane region" description="Helical" evidence="10">
    <location>
        <begin position="33"/>
        <end position="53"/>
    </location>
</feature>
<evidence type="ECO:0000256" key="7">
    <source>
        <dbReference type="ARBA" id="ARBA00022777"/>
    </source>
</evidence>
<evidence type="ECO:0000256" key="1">
    <source>
        <dbReference type="ARBA" id="ARBA00000085"/>
    </source>
</evidence>
<protein>
    <recommendedName>
        <fullName evidence="3">histidine kinase</fullName>
        <ecNumber evidence="3">2.7.13.3</ecNumber>
    </recommendedName>
</protein>
<evidence type="ECO:0000256" key="6">
    <source>
        <dbReference type="ARBA" id="ARBA00022741"/>
    </source>
</evidence>